<gene>
    <name evidence="3" type="ORF">HMPREF0083_04612</name>
</gene>
<dbReference type="InterPro" id="IPR047650">
    <property type="entry name" value="Transpos_IS110"/>
</dbReference>
<evidence type="ECO:0000259" key="2">
    <source>
        <dbReference type="Pfam" id="PF02371"/>
    </source>
</evidence>
<feature type="domain" description="Transposase IS116/IS110/IS902 C-terminal" evidence="2">
    <location>
        <begin position="303"/>
        <end position="389"/>
    </location>
</feature>
<dbReference type="Pfam" id="PF02371">
    <property type="entry name" value="Transposase_20"/>
    <property type="match status" value="1"/>
</dbReference>
<dbReference type="Pfam" id="PF01548">
    <property type="entry name" value="DEDD_Tnp_IS110"/>
    <property type="match status" value="1"/>
</dbReference>
<organism evidence="3 4">
    <name type="scientific">Aneurinibacillus aneurinilyticus ATCC 12856</name>
    <dbReference type="NCBI Taxonomy" id="649747"/>
    <lineage>
        <taxon>Bacteria</taxon>
        <taxon>Bacillati</taxon>
        <taxon>Bacillota</taxon>
        <taxon>Bacilli</taxon>
        <taxon>Bacillales</taxon>
        <taxon>Paenibacillaceae</taxon>
        <taxon>Aneurinibacillus group</taxon>
        <taxon>Aneurinibacillus</taxon>
    </lineage>
</organism>
<accession>U1WYK2</accession>
<comment type="caution">
    <text evidence="3">The sequence shown here is derived from an EMBL/GenBank/DDBJ whole genome shotgun (WGS) entry which is preliminary data.</text>
</comment>
<dbReference type="EMBL" id="AWSJ01000283">
    <property type="protein sequence ID" value="ERI07328.1"/>
    <property type="molecule type" value="Genomic_DNA"/>
</dbReference>
<evidence type="ECO:0000313" key="3">
    <source>
        <dbReference type="EMBL" id="ERI07328.1"/>
    </source>
</evidence>
<sequence>MTMFELVEALDLTSYHKRSCGFGTIVGLPARLTSGGVDMEPVIGLDVAKGVSVFQAFMKRNEACGKPEAIRHTEDGFERLGDVIRLLEQQTGKQPVVILEATGHYHRIVVAHLERTGVTYFIVNPLLSKRAKSAQLRKVKTDAADAWHLAEMYYRGDVQPHRRWEDNITEIQHLTRQHEFMTSQFVQSKLNARALLDQVCPEYEAVFSDLFSKTALQVLRLMLRGNVVTEELIRETAGTSHGRAWIQEKVGRIHALPEFNKSSAAQKVALLCIVEIMLVQQEQLSQLEMKIEEEATGIPEVGLLKTIPGIGDKLAATLIAEIGNASQFRDPKQLVAYAGLDPGVHSSGQFVATSTRITKRGSKRLRRALYLAVQCGIRRCTNERLKAYYDKKRQEGKPYKVTVIACANKLLHHIYAILKKGQPFQV</sequence>
<dbReference type="AlphaFoldDB" id="U1WYK2"/>
<name>U1WYK2_ANEAE</name>
<evidence type="ECO:0000313" key="4">
    <source>
        <dbReference type="Proteomes" id="UP000016511"/>
    </source>
</evidence>
<dbReference type="STRING" id="649747.HMPREF0083_04612"/>
<proteinExistence type="predicted"/>
<evidence type="ECO:0000259" key="1">
    <source>
        <dbReference type="Pfam" id="PF01548"/>
    </source>
</evidence>
<feature type="domain" description="Transposase IS110-like N-terminal" evidence="1">
    <location>
        <begin position="43"/>
        <end position="201"/>
    </location>
</feature>
<dbReference type="PATRIC" id="fig|649747.3.peg.4156"/>
<dbReference type="NCBIfam" id="NF033542">
    <property type="entry name" value="transpos_IS110"/>
    <property type="match status" value="1"/>
</dbReference>
<dbReference type="GO" id="GO:0004803">
    <property type="term" value="F:transposase activity"/>
    <property type="evidence" value="ECO:0007669"/>
    <property type="project" value="InterPro"/>
</dbReference>
<protein>
    <submittedName>
        <fullName evidence="3">Transposase, IS116/IS110/IS902 family</fullName>
    </submittedName>
</protein>
<dbReference type="GO" id="GO:0003677">
    <property type="term" value="F:DNA binding"/>
    <property type="evidence" value="ECO:0007669"/>
    <property type="project" value="InterPro"/>
</dbReference>
<keyword evidence="4" id="KW-1185">Reference proteome</keyword>
<dbReference type="HOGENOM" id="CLU_036902_4_8_9"/>
<reference evidence="3 4" key="1">
    <citation type="submission" date="2013-08" db="EMBL/GenBank/DDBJ databases">
        <authorList>
            <person name="Weinstock G."/>
            <person name="Sodergren E."/>
            <person name="Wylie T."/>
            <person name="Fulton L."/>
            <person name="Fulton R."/>
            <person name="Fronick C."/>
            <person name="O'Laughlin M."/>
            <person name="Godfrey J."/>
            <person name="Miner T."/>
            <person name="Herter B."/>
            <person name="Appelbaum E."/>
            <person name="Cordes M."/>
            <person name="Lek S."/>
            <person name="Wollam A."/>
            <person name="Pepin K.H."/>
            <person name="Palsikar V.B."/>
            <person name="Mitreva M."/>
            <person name="Wilson R.K."/>
        </authorList>
    </citation>
    <scope>NUCLEOTIDE SEQUENCE [LARGE SCALE GENOMIC DNA]</scope>
    <source>
        <strain evidence="3 4">ATCC 12856</strain>
    </source>
</reference>
<dbReference type="PANTHER" id="PTHR33055">
    <property type="entry name" value="TRANSPOSASE FOR INSERTION SEQUENCE ELEMENT IS1111A"/>
    <property type="match status" value="1"/>
</dbReference>
<dbReference type="GO" id="GO:0006313">
    <property type="term" value="P:DNA transposition"/>
    <property type="evidence" value="ECO:0007669"/>
    <property type="project" value="InterPro"/>
</dbReference>
<dbReference type="eggNOG" id="COG3547">
    <property type="taxonomic scope" value="Bacteria"/>
</dbReference>
<dbReference type="InterPro" id="IPR003346">
    <property type="entry name" value="Transposase_20"/>
</dbReference>
<dbReference type="InterPro" id="IPR002525">
    <property type="entry name" value="Transp_IS110-like_N"/>
</dbReference>
<dbReference type="Proteomes" id="UP000016511">
    <property type="component" value="Unassembled WGS sequence"/>
</dbReference>